<dbReference type="GO" id="GO:0005886">
    <property type="term" value="C:plasma membrane"/>
    <property type="evidence" value="ECO:0007669"/>
    <property type="project" value="TreeGrafter"/>
</dbReference>
<dbReference type="AlphaFoldDB" id="A0A848FAV7"/>
<dbReference type="PANTHER" id="PTHR43531:SF14">
    <property type="entry name" value="METHYL-ACCEPTING CHEMOTAXIS PROTEIN I-RELATED"/>
    <property type="match status" value="1"/>
</dbReference>
<dbReference type="CDD" id="cd06225">
    <property type="entry name" value="HAMP"/>
    <property type="match status" value="1"/>
</dbReference>
<accession>A0A848FAV7</accession>
<evidence type="ECO:0000259" key="8">
    <source>
        <dbReference type="PROSITE" id="PS50885"/>
    </source>
</evidence>
<evidence type="ECO:0000256" key="6">
    <source>
        <dbReference type="SAM" id="Phobius"/>
    </source>
</evidence>
<dbReference type="PROSITE" id="PS50111">
    <property type="entry name" value="CHEMOTAXIS_TRANSDUC_2"/>
    <property type="match status" value="1"/>
</dbReference>
<organism evidence="9 10">
    <name type="scientific">Azohydromonas caseinilytica</name>
    <dbReference type="NCBI Taxonomy" id="2728836"/>
    <lineage>
        <taxon>Bacteria</taxon>
        <taxon>Pseudomonadati</taxon>
        <taxon>Pseudomonadota</taxon>
        <taxon>Betaproteobacteria</taxon>
        <taxon>Burkholderiales</taxon>
        <taxon>Sphaerotilaceae</taxon>
        <taxon>Azohydromonas</taxon>
    </lineage>
</organism>
<keyword evidence="4" id="KW-0807">Transducer</keyword>
<dbReference type="GO" id="GO:0004888">
    <property type="term" value="F:transmembrane signaling receptor activity"/>
    <property type="evidence" value="ECO:0007669"/>
    <property type="project" value="InterPro"/>
</dbReference>
<proteinExistence type="inferred from homology"/>
<name>A0A848FAV7_9BURK</name>
<dbReference type="Proteomes" id="UP000574067">
    <property type="component" value="Unassembled WGS sequence"/>
</dbReference>
<dbReference type="SMART" id="SM00304">
    <property type="entry name" value="HAMP"/>
    <property type="match status" value="1"/>
</dbReference>
<dbReference type="SMART" id="SM00283">
    <property type="entry name" value="MA"/>
    <property type="match status" value="1"/>
</dbReference>
<evidence type="ECO:0000256" key="2">
    <source>
        <dbReference type="ARBA" id="ARBA00022481"/>
    </source>
</evidence>
<comment type="similarity">
    <text evidence="3">Belongs to the methyl-accepting chemotaxis (MCP) protein family.</text>
</comment>
<keyword evidence="6" id="KW-0472">Membrane</keyword>
<dbReference type="PANTHER" id="PTHR43531">
    <property type="entry name" value="PROTEIN ICFG"/>
    <property type="match status" value="1"/>
</dbReference>
<dbReference type="Gene3D" id="1.10.287.950">
    <property type="entry name" value="Methyl-accepting chemotaxis protein"/>
    <property type="match status" value="1"/>
</dbReference>
<dbReference type="Pfam" id="PF00672">
    <property type="entry name" value="HAMP"/>
    <property type="match status" value="1"/>
</dbReference>
<feature type="domain" description="Methyl-accepting transducer" evidence="7">
    <location>
        <begin position="301"/>
        <end position="530"/>
    </location>
</feature>
<evidence type="ECO:0000313" key="10">
    <source>
        <dbReference type="Proteomes" id="UP000574067"/>
    </source>
</evidence>
<reference evidence="9 10" key="1">
    <citation type="submission" date="2020-04" db="EMBL/GenBank/DDBJ databases">
        <title>Azohydromonas sp. isolated from soil.</title>
        <authorList>
            <person name="Dahal R.H."/>
        </authorList>
    </citation>
    <scope>NUCLEOTIDE SEQUENCE [LARGE SCALE GENOMIC DNA]</scope>
    <source>
        <strain evidence="9 10">G-1-1-14</strain>
    </source>
</reference>
<feature type="domain" description="HAMP" evidence="8">
    <location>
        <begin position="244"/>
        <end position="296"/>
    </location>
</feature>
<feature type="coiled-coil region" evidence="5">
    <location>
        <begin position="501"/>
        <end position="539"/>
    </location>
</feature>
<dbReference type="InterPro" id="IPR004089">
    <property type="entry name" value="MCPsignal_dom"/>
</dbReference>
<gene>
    <name evidence="9" type="ORF">HHL10_15875</name>
</gene>
<keyword evidence="5" id="KW-0175">Coiled coil</keyword>
<dbReference type="GO" id="GO:0006935">
    <property type="term" value="P:chemotaxis"/>
    <property type="evidence" value="ECO:0007669"/>
    <property type="project" value="InterPro"/>
</dbReference>
<comment type="subcellular location">
    <subcellularLocation>
        <location evidence="1">Membrane</location>
    </subcellularLocation>
</comment>
<keyword evidence="2" id="KW-0488">Methylation</keyword>
<dbReference type="Pfam" id="PF00015">
    <property type="entry name" value="MCPsignal"/>
    <property type="match status" value="1"/>
</dbReference>
<dbReference type="InterPro" id="IPR004090">
    <property type="entry name" value="Chemotax_Me-accpt_rcpt"/>
</dbReference>
<dbReference type="InterPro" id="IPR024478">
    <property type="entry name" value="HlyB_4HB_MCP"/>
</dbReference>
<dbReference type="SUPFAM" id="SSF58104">
    <property type="entry name" value="Methyl-accepting chemotaxis protein (MCP) signaling domain"/>
    <property type="match status" value="1"/>
</dbReference>
<evidence type="ECO:0000256" key="1">
    <source>
        <dbReference type="ARBA" id="ARBA00004370"/>
    </source>
</evidence>
<dbReference type="InterPro" id="IPR051310">
    <property type="entry name" value="MCP_chemotaxis"/>
</dbReference>
<keyword evidence="6" id="KW-0812">Transmembrane</keyword>
<dbReference type="EMBL" id="JABBFW010000010">
    <property type="protein sequence ID" value="NML16462.1"/>
    <property type="molecule type" value="Genomic_DNA"/>
</dbReference>
<dbReference type="InterPro" id="IPR003660">
    <property type="entry name" value="HAMP_dom"/>
</dbReference>
<comment type="caution">
    <text evidence="9">The sequence shown here is derived from an EMBL/GenBank/DDBJ whole genome shotgun (WGS) entry which is preliminary data.</text>
</comment>
<keyword evidence="6" id="KW-1133">Transmembrane helix</keyword>
<dbReference type="Pfam" id="PF12729">
    <property type="entry name" value="4HB_MCP_1"/>
    <property type="match status" value="1"/>
</dbReference>
<dbReference type="PRINTS" id="PR00260">
    <property type="entry name" value="CHEMTRNSDUCR"/>
</dbReference>
<dbReference type="GO" id="GO:0007165">
    <property type="term" value="P:signal transduction"/>
    <property type="evidence" value="ECO:0007669"/>
    <property type="project" value="UniProtKB-KW"/>
</dbReference>
<feature type="transmembrane region" description="Helical" evidence="6">
    <location>
        <begin position="42"/>
        <end position="62"/>
    </location>
</feature>
<dbReference type="CDD" id="cd11386">
    <property type="entry name" value="MCP_signal"/>
    <property type="match status" value="1"/>
</dbReference>
<evidence type="ECO:0000259" key="7">
    <source>
        <dbReference type="PROSITE" id="PS50111"/>
    </source>
</evidence>
<dbReference type="PROSITE" id="PS50885">
    <property type="entry name" value="HAMP"/>
    <property type="match status" value="1"/>
</dbReference>
<sequence length="553" mass="58870">MKPVPAASIFQDRQGIRRLQTSQYLGFWSMHQLSNLKLGTKLGAAFLSIVALAVVLGCFSLLQLNRVNASTEEIAAHRLPSIKVVADLNLTMNEFRRSEMVHYLVEDEAGKARQEQFLAAHRQRLEAQLRSYEALAHSSEERQALEKFQRGVASYWPISERMLALSRAGQEGKAELHRHLSGESFKAFNQVRDDLARLTEINSQGADLARTEARGTYESSRGWVIGLLAASVAVALALATWMTRLVTRPLKQAIGAAERIADGDLSVELKAQGRDETAQLLQALGHMRQRLVSIVQGVRESAESVATASAQIAQGNGELSGRTESQASALQETAASMEQLGSAARLNADHAGQANELALAASTVARQGGDAVAMVVDTMRGISDSAGRIAEIIGTIDGIAFQTNILALNAAVEAARAGEQGRGFAVVAGEVRILAQRSAEAAKEIKALIGTSLERVDEGSSLVDQAGATMAQVVASIRRVTDIMSEISTASREQSAGVSQVGEAVAQMDQATQQNAALVEESAAAAASLRQQAEQLVQAMAVFRLGRAGAAVA</sequence>
<keyword evidence="10" id="KW-1185">Reference proteome</keyword>
<dbReference type="FunFam" id="1.10.287.950:FF:000001">
    <property type="entry name" value="Methyl-accepting chemotaxis sensory transducer"/>
    <property type="match status" value="1"/>
</dbReference>
<feature type="transmembrane region" description="Helical" evidence="6">
    <location>
        <begin position="223"/>
        <end position="242"/>
    </location>
</feature>
<evidence type="ECO:0000313" key="9">
    <source>
        <dbReference type="EMBL" id="NML16462.1"/>
    </source>
</evidence>
<protein>
    <submittedName>
        <fullName evidence="9">HAMP domain-containing protein</fullName>
    </submittedName>
</protein>
<evidence type="ECO:0000256" key="4">
    <source>
        <dbReference type="PROSITE-ProRule" id="PRU00284"/>
    </source>
</evidence>
<evidence type="ECO:0000256" key="5">
    <source>
        <dbReference type="SAM" id="Coils"/>
    </source>
</evidence>
<evidence type="ECO:0000256" key="3">
    <source>
        <dbReference type="ARBA" id="ARBA00029447"/>
    </source>
</evidence>